<dbReference type="EMBL" id="MLCO01000106">
    <property type="protein sequence ID" value="ONG53239.1"/>
    <property type="molecule type" value="Genomic_DNA"/>
</dbReference>
<dbReference type="Gene3D" id="1.10.10.10">
    <property type="entry name" value="Winged helix-like DNA-binding domain superfamily/Winged helix DNA-binding domain"/>
    <property type="match status" value="1"/>
</dbReference>
<dbReference type="SMART" id="SM00345">
    <property type="entry name" value="HTH_GNTR"/>
    <property type="match status" value="1"/>
</dbReference>
<name>A0A1V2H339_9PROT</name>
<keyword evidence="6" id="KW-1185">Reference proteome</keyword>
<evidence type="ECO:0000313" key="5">
    <source>
        <dbReference type="EMBL" id="ONG53239.1"/>
    </source>
</evidence>
<dbReference type="SUPFAM" id="SSF46785">
    <property type="entry name" value="Winged helix' DNA-binding domain"/>
    <property type="match status" value="1"/>
</dbReference>
<dbReference type="RefSeq" id="WP_076957730.1">
    <property type="nucleotide sequence ID" value="NZ_MLCO01000106.1"/>
</dbReference>
<feature type="domain" description="HTH gntR-type" evidence="4">
    <location>
        <begin position="7"/>
        <end position="75"/>
    </location>
</feature>
<organism evidence="5 6">
    <name type="scientific">Teichococcus deserti</name>
    <dbReference type="NCBI Taxonomy" id="1817963"/>
    <lineage>
        <taxon>Bacteria</taxon>
        <taxon>Pseudomonadati</taxon>
        <taxon>Pseudomonadota</taxon>
        <taxon>Alphaproteobacteria</taxon>
        <taxon>Acetobacterales</taxon>
        <taxon>Roseomonadaceae</taxon>
        <taxon>Roseomonas</taxon>
    </lineage>
</organism>
<dbReference type="CDD" id="cd07377">
    <property type="entry name" value="WHTH_GntR"/>
    <property type="match status" value="1"/>
</dbReference>
<evidence type="ECO:0000256" key="2">
    <source>
        <dbReference type="ARBA" id="ARBA00023125"/>
    </source>
</evidence>
<evidence type="ECO:0000256" key="1">
    <source>
        <dbReference type="ARBA" id="ARBA00023015"/>
    </source>
</evidence>
<dbReference type="PANTHER" id="PTHR43537">
    <property type="entry name" value="TRANSCRIPTIONAL REGULATOR, GNTR FAMILY"/>
    <property type="match status" value="1"/>
</dbReference>
<dbReference type="InterPro" id="IPR011711">
    <property type="entry name" value="GntR_C"/>
</dbReference>
<comment type="caution">
    <text evidence="5">The sequence shown here is derived from an EMBL/GenBank/DDBJ whole genome shotgun (WGS) entry which is preliminary data.</text>
</comment>
<sequence length="231" mass="25302">MQPDLAPALSDTVYDRLVAWLRAEALPEGTRLPGENALAERFAVSRPVLRQALARLRAEGRLESRKGSGSYIRALAPPELPPIQFGPLGNIPDVRAFLEFRCGLESAMAAEAARRADPVALARLAEARAALEAETRSGRPSIEADVLFHQAVAEASGNRFYQAVMRSLVEQTRFGIRLTRELAPMPDADRFATMRREHGRIAEAILRGAAEAARAAMEQHLQNGIRRLFGG</sequence>
<dbReference type="Gene3D" id="1.20.120.530">
    <property type="entry name" value="GntR ligand-binding domain-like"/>
    <property type="match status" value="1"/>
</dbReference>
<reference evidence="5 6" key="1">
    <citation type="submission" date="2016-10" db="EMBL/GenBank/DDBJ databases">
        <title>Draft Genome sequence of Roseomonas sp. strain M3.</title>
        <authorList>
            <person name="Subhash Y."/>
            <person name="Lee S."/>
        </authorList>
    </citation>
    <scope>NUCLEOTIDE SEQUENCE [LARGE SCALE GENOMIC DNA]</scope>
    <source>
        <strain evidence="5 6">M3</strain>
    </source>
</reference>
<dbReference type="GO" id="GO:0003700">
    <property type="term" value="F:DNA-binding transcription factor activity"/>
    <property type="evidence" value="ECO:0007669"/>
    <property type="project" value="InterPro"/>
</dbReference>
<dbReference type="Proteomes" id="UP000188879">
    <property type="component" value="Unassembled WGS sequence"/>
</dbReference>
<keyword evidence="3" id="KW-0804">Transcription</keyword>
<proteinExistence type="predicted"/>
<dbReference type="InterPro" id="IPR036390">
    <property type="entry name" value="WH_DNA-bd_sf"/>
</dbReference>
<dbReference type="Pfam" id="PF07729">
    <property type="entry name" value="FCD"/>
    <property type="match status" value="1"/>
</dbReference>
<keyword evidence="1" id="KW-0805">Transcription regulation</keyword>
<evidence type="ECO:0000313" key="6">
    <source>
        <dbReference type="Proteomes" id="UP000188879"/>
    </source>
</evidence>
<dbReference type="PROSITE" id="PS50949">
    <property type="entry name" value="HTH_GNTR"/>
    <property type="match status" value="1"/>
</dbReference>
<evidence type="ECO:0000256" key="3">
    <source>
        <dbReference type="ARBA" id="ARBA00023163"/>
    </source>
</evidence>
<dbReference type="AlphaFoldDB" id="A0A1V2H339"/>
<dbReference type="SUPFAM" id="SSF48008">
    <property type="entry name" value="GntR ligand-binding domain-like"/>
    <property type="match status" value="1"/>
</dbReference>
<dbReference type="InterPro" id="IPR008920">
    <property type="entry name" value="TF_FadR/GntR_C"/>
</dbReference>
<accession>A0A1V2H339</accession>
<dbReference type="InterPro" id="IPR000524">
    <property type="entry name" value="Tscrpt_reg_HTH_GntR"/>
</dbReference>
<gene>
    <name evidence="5" type="ORF">BKE38_12710</name>
</gene>
<evidence type="ECO:0000259" key="4">
    <source>
        <dbReference type="PROSITE" id="PS50949"/>
    </source>
</evidence>
<dbReference type="Pfam" id="PF00392">
    <property type="entry name" value="GntR"/>
    <property type="match status" value="1"/>
</dbReference>
<dbReference type="GO" id="GO:0003677">
    <property type="term" value="F:DNA binding"/>
    <property type="evidence" value="ECO:0007669"/>
    <property type="project" value="UniProtKB-KW"/>
</dbReference>
<protein>
    <recommendedName>
        <fullName evidence="4">HTH gntR-type domain-containing protein</fullName>
    </recommendedName>
</protein>
<dbReference type="InterPro" id="IPR036388">
    <property type="entry name" value="WH-like_DNA-bd_sf"/>
</dbReference>
<dbReference type="SMART" id="SM00895">
    <property type="entry name" value="FCD"/>
    <property type="match status" value="1"/>
</dbReference>
<keyword evidence="2" id="KW-0238">DNA-binding</keyword>
<dbReference type="PANTHER" id="PTHR43537:SF5">
    <property type="entry name" value="UXU OPERON TRANSCRIPTIONAL REGULATOR"/>
    <property type="match status" value="1"/>
</dbReference>
<dbReference type="PRINTS" id="PR00035">
    <property type="entry name" value="HTHGNTR"/>
</dbReference>